<evidence type="ECO:0000313" key="3">
    <source>
        <dbReference type="Proteomes" id="UP000539075"/>
    </source>
</evidence>
<reference evidence="2 3" key="1">
    <citation type="submission" date="2020-08" db="EMBL/GenBank/DDBJ databases">
        <title>Genomic Encyclopedia of Type Strains, Phase IV (KMG-IV): sequencing the most valuable type-strain genomes for metagenomic binning, comparative biology and taxonomic classification.</title>
        <authorList>
            <person name="Goeker M."/>
        </authorList>
    </citation>
    <scope>NUCLEOTIDE SEQUENCE [LARGE SCALE GENOMIC DNA]</scope>
    <source>
        <strain evidence="2 3">DSM 11275</strain>
    </source>
</reference>
<comment type="caution">
    <text evidence="2">The sequence shown here is derived from an EMBL/GenBank/DDBJ whole genome shotgun (WGS) entry which is preliminary data.</text>
</comment>
<evidence type="ECO:0000313" key="2">
    <source>
        <dbReference type="EMBL" id="MBB5144347.1"/>
    </source>
</evidence>
<proteinExistence type="predicted"/>
<sequence>MADANCRACHEDLMLNAAQSGPVSAKGQAAHLEYLKKNPHPDRGGCSRCHGKPVRNTRARKQASQIEVKGCVSCHENMAHGSFSASRESGSDR</sequence>
<protein>
    <submittedName>
        <fullName evidence="2">Cytochrome c553</fullName>
    </submittedName>
</protein>
<feature type="region of interest" description="Disordered" evidence="1">
    <location>
        <begin position="42"/>
        <end position="62"/>
    </location>
</feature>
<dbReference type="AlphaFoldDB" id="A0A7W8FHZ3"/>
<name>A0A7W8FHZ3_9BACT</name>
<gene>
    <name evidence="2" type="ORF">HNQ38_002458</name>
</gene>
<feature type="compositionally biased region" description="Basic residues" evidence="1">
    <location>
        <begin position="49"/>
        <end position="61"/>
    </location>
</feature>
<dbReference type="InterPro" id="IPR036280">
    <property type="entry name" value="Multihaem_cyt_sf"/>
</dbReference>
<organism evidence="2 3">
    <name type="scientific">Desulfovibrio intestinalis</name>
    <dbReference type="NCBI Taxonomy" id="58621"/>
    <lineage>
        <taxon>Bacteria</taxon>
        <taxon>Pseudomonadati</taxon>
        <taxon>Thermodesulfobacteriota</taxon>
        <taxon>Desulfovibrionia</taxon>
        <taxon>Desulfovibrionales</taxon>
        <taxon>Desulfovibrionaceae</taxon>
        <taxon>Desulfovibrio</taxon>
    </lineage>
</organism>
<dbReference type="EMBL" id="JACHGO010000007">
    <property type="protein sequence ID" value="MBB5144347.1"/>
    <property type="molecule type" value="Genomic_DNA"/>
</dbReference>
<accession>A0A7W8FHZ3</accession>
<dbReference type="Proteomes" id="UP000539075">
    <property type="component" value="Unassembled WGS sequence"/>
</dbReference>
<keyword evidence="3" id="KW-1185">Reference proteome</keyword>
<evidence type="ECO:0000256" key="1">
    <source>
        <dbReference type="SAM" id="MobiDB-lite"/>
    </source>
</evidence>
<dbReference type="SUPFAM" id="SSF48695">
    <property type="entry name" value="Multiheme cytochromes"/>
    <property type="match status" value="1"/>
</dbReference>